<dbReference type="PANTHER" id="PTHR12560">
    <property type="entry name" value="LONGEVITY ASSURANCE FACTOR 1 LAG1"/>
    <property type="match status" value="1"/>
</dbReference>
<dbReference type="InterPro" id="IPR016439">
    <property type="entry name" value="Lag1/Lac1-like"/>
</dbReference>
<keyword evidence="3 7" id="KW-1133">Transmembrane helix</keyword>
<reference evidence="9" key="1">
    <citation type="submission" date="2021-01" db="EMBL/GenBank/DDBJ databases">
        <authorList>
            <person name="Corre E."/>
            <person name="Pelletier E."/>
            <person name="Niang G."/>
            <person name="Scheremetjew M."/>
            <person name="Finn R."/>
            <person name="Kale V."/>
            <person name="Holt S."/>
            <person name="Cochrane G."/>
            <person name="Meng A."/>
            <person name="Brown T."/>
            <person name="Cohen L."/>
        </authorList>
    </citation>
    <scope>NUCLEOTIDE SEQUENCE</scope>
    <source>
        <strain evidence="9">CCAP 955/1</strain>
    </source>
</reference>
<evidence type="ECO:0000256" key="3">
    <source>
        <dbReference type="ARBA" id="ARBA00022989"/>
    </source>
</evidence>
<dbReference type="GO" id="GO:0005783">
    <property type="term" value="C:endoplasmic reticulum"/>
    <property type="evidence" value="ECO:0007669"/>
    <property type="project" value="TreeGrafter"/>
</dbReference>
<keyword evidence="4 5" id="KW-0472">Membrane</keyword>
<feature type="region of interest" description="Disordered" evidence="6">
    <location>
        <begin position="126"/>
        <end position="146"/>
    </location>
</feature>
<dbReference type="SMART" id="SM00724">
    <property type="entry name" value="TLC"/>
    <property type="match status" value="1"/>
</dbReference>
<accession>A0A7S3GZQ1</accession>
<organism evidence="9">
    <name type="scientific">Spumella elongata</name>
    <dbReference type="NCBI Taxonomy" id="89044"/>
    <lineage>
        <taxon>Eukaryota</taxon>
        <taxon>Sar</taxon>
        <taxon>Stramenopiles</taxon>
        <taxon>Ochrophyta</taxon>
        <taxon>Chrysophyceae</taxon>
        <taxon>Chromulinales</taxon>
        <taxon>Chromulinaceae</taxon>
        <taxon>Spumella</taxon>
    </lineage>
</organism>
<evidence type="ECO:0000259" key="8">
    <source>
        <dbReference type="PROSITE" id="PS50922"/>
    </source>
</evidence>
<evidence type="ECO:0000256" key="4">
    <source>
        <dbReference type="ARBA" id="ARBA00023136"/>
    </source>
</evidence>
<dbReference type="AlphaFoldDB" id="A0A7S3GZQ1"/>
<feature type="transmembrane region" description="Helical" evidence="7">
    <location>
        <begin position="202"/>
        <end position="222"/>
    </location>
</feature>
<evidence type="ECO:0000256" key="6">
    <source>
        <dbReference type="SAM" id="MobiDB-lite"/>
    </source>
</evidence>
<feature type="transmembrane region" description="Helical" evidence="7">
    <location>
        <begin position="6"/>
        <end position="26"/>
    </location>
</feature>
<evidence type="ECO:0000313" key="9">
    <source>
        <dbReference type="EMBL" id="CAE0280058.1"/>
    </source>
</evidence>
<dbReference type="PANTHER" id="PTHR12560:SF0">
    <property type="entry name" value="LD18904P"/>
    <property type="match status" value="1"/>
</dbReference>
<keyword evidence="2 5" id="KW-0812">Transmembrane</keyword>
<feature type="domain" description="TLC" evidence="8">
    <location>
        <begin position="36"/>
        <end position="289"/>
    </location>
</feature>
<protein>
    <recommendedName>
        <fullName evidence="8">TLC domain-containing protein</fullName>
    </recommendedName>
</protein>
<dbReference type="GO" id="GO:0046513">
    <property type="term" value="P:ceramide biosynthetic process"/>
    <property type="evidence" value="ECO:0007669"/>
    <property type="project" value="InterPro"/>
</dbReference>
<proteinExistence type="predicted"/>
<comment type="subcellular location">
    <subcellularLocation>
        <location evidence="1">Membrane</location>
        <topology evidence="1">Multi-pass membrane protein</topology>
    </subcellularLocation>
</comment>
<feature type="transmembrane region" description="Helical" evidence="7">
    <location>
        <begin position="259"/>
        <end position="277"/>
    </location>
</feature>
<sequence>MEVDEAIWYQLIIALLFLKYTTRVIFQTGCLGLFSSDSLEFRQRIFFFVEHVLFTIWGFICVIYYPGNSSWYYTPRLCWVYPPHMPSESFHYYYIAKCGTHLEDVLYRMYENFVRPPALQSIVVSDSSSQTGRLESKPENGNRPNSQPDVMMDIHHYATALLCLLSYASGYYHIGSLLMLIHDASDIPLDLLKIGMTLNWDILTYASYAVTLVAWAYFRLYYLAVLLYSLVFDTTTSFIFPCEGSWENATCARGMYMEMSVYVLLIGSLWVLHLLWFRKMLRKGYKLIVGGESAHN</sequence>
<dbReference type="GO" id="GO:0016020">
    <property type="term" value="C:membrane"/>
    <property type="evidence" value="ECO:0007669"/>
    <property type="project" value="UniProtKB-SubCell"/>
</dbReference>
<evidence type="ECO:0000256" key="2">
    <source>
        <dbReference type="ARBA" id="ARBA00022692"/>
    </source>
</evidence>
<dbReference type="GO" id="GO:0050291">
    <property type="term" value="F:sphingosine N-acyltransferase activity"/>
    <property type="evidence" value="ECO:0007669"/>
    <property type="project" value="InterPro"/>
</dbReference>
<evidence type="ECO:0000256" key="5">
    <source>
        <dbReference type="PROSITE-ProRule" id="PRU00205"/>
    </source>
</evidence>
<feature type="transmembrane region" description="Helical" evidence="7">
    <location>
        <begin position="157"/>
        <end position="181"/>
    </location>
</feature>
<gene>
    <name evidence="9" type="ORF">SELO1098_LOCUS8891</name>
</gene>
<evidence type="ECO:0000256" key="1">
    <source>
        <dbReference type="ARBA" id="ARBA00004141"/>
    </source>
</evidence>
<dbReference type="PROSITE" id="PS50922">
    <property type="entry name" value="TLC"/>
    <property type="match status" value="1"/>
</dbReference>
<feature type="transmembrane region" description="Helical" evidence="7">
    <location>
        <begin position="46"/>
        <end position="65"/>
    </location>
</feature>
<dbReference type="PIRSF" id="PIRSF005225">
    <property type="entry name" value="LAG1_LAC1"/>
    <property type="match status" value="1"/>
</dbReference>
<evidence type="ECO:0000256" key="7">
    <source>
        <dbReference type="SAM" id="Phobius"/>
    </source>
</evidence>
<name>A0A7S3GZQ1_9STRA</name>
<dbReference type="EMBL" id="HBIC01017775">
    <property type="protein sequence ID" value="CAE0280058.1"/>
    <property type="molecule type" value="Transcribed_RNA"/>
</dbReference>
<dbReference type="Pfam" id="PF03798">
    <property type="entry name" value="TRAM_LAG1_CLN8"/>
    <property type="match status" value="1"/>
</dbReference>
<dbReference type="InterPro" id="IPR006634">
    <property type="entry name" value="TLC-dom"/>
</dbReference>